<comment type="caution">
    <text evidence="1">The sequence shown here is derived from an EMBL/GenBank/DDBJ whole genome shotgun (WGS) entry which is preliminary data.</text>
</comment>
<accession>A0A9R1WFS5</accession>
<organism evidence="1 2">
    <name type="scientific">Lactuca sativa</name>
    <name type="common">Garden lettuce</name>
    <dbReference type="NCBI Taxonomy" id="4236"/>
    <lineage>
        <taxon>Eukaryota</taxon>
        <taxon>Viridiplantae</taxon>
        <taxon>Streptophyta</taxon>
        <taxon>Embryophyta</taxon>
        <taxon>Tracheophyta</taxon>
        <taxon>Spermatophyta</taxon>
        <taxon>Magnoliopsida</taxon>
        <taxon>eudicotyledons</taxon>
        <taxon>Gunneridae</taxon>
        <taxon>Pentapetalae</taxon>
        <taxon>asterids</taxon>
        <taxon>campanulids</taxon>
        <taxon>Asterales</taxon>
        <taxon>Asteraceae</taxon>
        <taxon>Cichorioideae</taxon>
        <taxon>Cichorieae</taxon>
        <taxon>Lactucinae</taxon>
        <taxon>Lactuca</taxon>
    </lineage>
</organism>
<evidence type="ECO:0000313" key="2">
    <source>
        <dbReference type="Proteomes" id="UP000235145"/>
    </source>
</evidence>
<gene>
    <name evidence="1" type="ORF">LSAT_V11C200086680</name>
</gene>
<dbReference type="AlphaFoldDB" id="A0A9R1WFS5"/>
<sequence length="216" mass="24108">MLQATSIAAPLEDFMDIGDPTLPPHNRPLFSLFPYARDININPFSLLDVNFTRSIFNSGPGFRGSEPFLSHPREVRQIPIEVEDGPKTCAHVIIDDDDFPTSLPSCVGLNTRLTASAPRISDSPDHGIEEEMIRAAIEASKQDSHMVKGKQLEDPELAQAVSLSLKCTHCQHQMEDVEDQPLVRNMIRFMVSTSIDFAKDKYIEEVNLISPSSPRH</sequence>
<dbReference type="Pfam" id="PF02809">
    <property type="entry name" value="UIM"/>
    <property type="match status" value="2"/>
</dbReference>
<dbReference type="EMBL" id="NBSK02000002">
    <property type="protein sequence ID" value="KAJ0223063.1"/>
    <property type="molecule type" value="Genomic_DNA"/>
</dbReference>
<dbReference type="Proteomes" id="UP000235145">
    <property type="component" value="Unassembled WGS sequence"/>
</dbReference>
<protein>
    <submittedName>
        <fullName evidence="1">Uncharacterized protein</fullName>
    </submittedName>
</protein>
<name>A0A9R1WFS5_LACSA</name>
<keyword evidence="2" id="KW-1185">Reference proteome</keyword>
<dbReference type="InterPro" id="IPR003903">
    <property type="entry name" value="UIM_dom"/>
</dbReference>
<evidence type="ECO:0000313" key="1">
    <source>
        <dbReference type="EMBL" id="KAJ0223063.1"/>
    </source>
</evidence>
<reference evidence="1 2" key="1">
    <citation type="journal article" date="2017" name="Nat. Commun.">
        <title>Genome assembly with in vitro proximity ligation data and whole-genome triplication in lettuce.</title>
        <authorList>
            <person name="Reyes-Chin-Wo S."/>
            <person name="Wang Z."/>
            <person name="Yang X."/>
            <person name="Kozik A."/>
            <person name="Arikit S."/>
            <person name="Song C."/>
            <person name="Xia L."/>
            <person name="Froenicke L."/>
            <person name="Lavelle D.O."/>
            <person name="Truco M.J."/>
            <person name="Xia R."/>
            <person name="Zhu S."/>
            <person name="Xu C."/>
            <person name="Xu H."/>
            <person name="Xu X."/>
            <person name="Cox K."/>
            <person name="Korf I."/>
            <person name="Meyers B.C."/>
            <person name="Michelmore R.W."/>
        </authorList>
    </citation>
    <scope>NUCLEOTIDE SEQUENCE [LARGE SCALE GENOMIC DNA]</scope>
    <source>
        <strain evidence="2">cv. Salinas</strain>
        <tissue evidence="1">Seedlings</tissue>
    </source>
</reference>
<proteinExistence type="predicted"/>